<evidence type="ECO:0000256" key="2">
    <source>
        <dbReference type="ARBA" id="ARBA00022475"/>
    </source>
</evidence>
<evidence type="ECO:0000256" key="5">
    <source>
        <dbReference type="ARBA" id="ARBA00023136"/>
    </source>
</evidence>
<gene>
    <name evidence="7" type="ORF">ERS852491_02282</name>
</gene>
<feature type="transmembrane region" description="Helical" evidence="6">
    <location>
        <begin position="262"/>
        <end position="282"/>
    </location>
</feature>
<feature type="transmembrane region" description="Helical" evidence="6">
    <location>
        <begin position="20"/>
        <end position="37"/>
    </location>
</feature>
<proteinExistence type="predicted"/>
<dbReference type="GO" id="GO:0005886">
    <property type="term" value="C:plasma membrane"/>
    <property type="evidence" value="ECO:0007669"/>
    <property type="project" value="UniProtKB-SubCell"/>
</dbReference>
<dbReference type="OrthoDB" id="255482at2"/>
<feature type="transmembrane region" description="Helical" evidence="6">
    <location>
        <begin position="288"/>
        <end position="307"/>
    </location>
</feature>
<accession>A0A174FC13</accession>
<dbReference type="RefSeq" id="WP_055153168.1">
    <property type="nucleotide sequence ID" value="NZ_CYZU01000019.1"/>
</dbReference>
<name>A0A174FC13_9FIRM</name>
<feature type="transmembrane region" description="Helical" evidence="6">
    <location>
        <begin position="319"/>
        <end position="338"/>
    </location>
</feature>
<evidence type="ECO:0000256" key="1">
    <source>
        <dbReference type="ARBA" id="ARBA00004651"/>
    </source>
</evidence>
<dbReference type="InterPro" id="IPR018385">
    <property type="entry name" value="C4_dicarb_anaerob_car-like"/>
</dbReference>
<evidence type="ECO:0000256" key="3">
    <source>
        <dbReference type="ARBA" id="ARBA00022692"/>
    </source>
</evidence>
<evidence type="ECO:0000313" key="7">
    <source>
        <dbReference type="EMBL" id="CUO46189.1"/>
    </source>
</evidence>
<sequence length="469" mass="50201">MSSKDTAVKEKKKFSMPPAFALLVVMILIGVIATWILPAGEFDREMNDAGKTLVVAGSYHGVEASPVSVWDGFMAIPQGMVKSATIIFGVLLIGGSFTIIVSTGMIQSALGKVEKVFKGRELLMIPIIMAAASVMCCFIGLLELSMVIIPILIPICLILGFDSLTAIAMALVSTAAGFGAAVANPFTVVVAQPIGELPLYSGAGYRTICLIVITAIGIAYVMRHAIKVRKKPELSITYQTDIELRKEYGVGKKVEMTGRRKVAMFAFLICFAILIVGALKFSWGLIEIGTMFLITGLLVGFICKLSLTEICDKFSEGLSAFIGAALISGFASGITIVLENGKIIDTIINAVAQLVQALPPSVAAVGMLITQLLFNFIVPSGSGQALVSMPIMFPLADLVGVSRQVAVLAFQFGDGLSNIVWPTLGYLWVCIGYGKIKYEQWFKFIIPLIGIWYLACMILLVIAQGIGWS</sequence>
<dbReference type="PANTHER" id="PTHR43652">
    <property type="entry name" value="BASIC AMINO ACID ANTIPORTER YFCC-RELATED"/>
    <property type="match status" value="1"/>
</dbReference>
<dbReference type="PANTHER" id="PTHR43652:SF2">
    <property type="entry name" value="BASIC AMINO ACID ANTIPORTER YFCC-RELATED"/>
    <property type="match status" value="1"/>
</dbReference>
<reference evidence="7 8" key="1">
    <citation type="submission" date="2015-09" db="EMBL/GenBank/DDBJ databases">
        <authorList>
            <consortium name="Pathogen Informatics"/>
        </authorList>
    </citation>
    <scope>NUCLEOTIDE SEQUENCE [LARGE SCALE GENOMIC DNA]</scope>
    <source>
        <strain evidence="7 8">2789STDY5834876</strain>
    </source>
</reference>
<comment type="subcellular location">
    <subcellularLocation>
        <location evidence="1">Cell membrane</location>
        <topology evidence="1">Multi-pass membrane protein</topology>
    </subcellularLocation>
</comment>
<feature type="transmembrane region" description="Helical" evidence="6">
    <location>
        <begin position="122"/>
        <end position="141"/>
    </location>
</feature>
<dbReference type="InterPro" id="IPR051679">
    <property type="entry name" value="DASS-Related_Transporters"/>
</dbReference>
<evidence type="ECO:0000256" key="6">
    <source>
        <dbReference type="SAM" id="Phobius"/>
    </source>
</evidence>
<dbReference type="AlphaFoldDB" id="A0A174FC13"/>
<feature type="transmembrane region" description="Helical" evidence="6">
    <location>
        <begin position="419"/>
        <end position="436"/>
    </location>
</feature>
<feature type="transmembrane region" description="Helical" evidence="6">
    <location>
        <begin position="203"/>
        <end position="222"/>
    </location>
</feature>
<evidence type="ECO:0000313" key="8">
    <source>
        <dbReference type="Proteomes" id="UP000095544"/>
    </source>
</evidence>
<keyword evidence="4 6" id="KW-1133">Transmembrane helix</keyword>
<dbReference type="Pfam" id="PF03606">
    <property type="entry name" value="DcuC"/>
    <property type="match status" value="1"/>
</dbReference>
<feature type="transmembrane region" description="Helical" evidence="6">
    <location>
        <begin position="147"/>
        <end position="164"/>
    </location>
</feature>
<keyword evidence="2" id="KW-1003">Cell membrane</keyword>
<keyword evidence="3 6" id="KW-0812">Transmembrane</keyword>
<dbReference type="Proteomes" id="UP000095544">
    <property type="component" value="Unassembled WGS sequence"/>
</dbReference>
<organism evidence="7 8">
    <name type="scientific">Faecalicatena contorta</name>
    <dbReference type="NCBI Taxonomy" id="39482"/>
    <lineage>
        <taxon>Bacteria</taxon>
        <taxon>Bacillati</taxon>
        <taxon>Bacillota</taxon>
        <taxon>Clostridia</taxon>
        <taxon>Lachnospirales</taxon>
        <taxon>Lachnospiraceae</taxon>
        <taxon>Faecalicatena</taxon>
    </lineage>
</organism>
<evidence type="ECO:0000256" key="4">
    <source>
        <dbReference type="ARBA" id="ARBA00022989"/>
    </source>
</evidence>
<dbReference type="EMBL" id="CYZU01000019">
    <property type="protein sequence ID" value="CUO46189.1"/>
    <property type="molecule type" value="Genomic_DNA"/>
</dbReference>
<feature type="transmembrane region" description="Helical" evidence="6">
    <location>
        <begin position="448"/>
        <end position="468"/>
    </location>
</feature>
<keyword evidence="5 6" id="KW-0472">Membrane</keyword>
<dbReference type="STRING" id="39482.ERS852491_02282"/>
<protein>
    <submittedName>
        <fullName evidence="7">C4-dicarboxylate anaerobic carrier</fullName>
    </submittedName>
</protein>
<feature type="transmembrane region" description="Helical" evidence="6">
    <location>
        <begin position="86"/>
        <end position="110"/>
    </location>
</feature>